<sequence>MSKVVSGTLVIALIGAGGYVWADINDRVPGMLTNSPEIPAPEPFPTVVFPESSDTIEVPNHALDGSIPSAAAVQELVDELVDDEDVLGKSVAVVVSDSQSGEIIASHNPTKRVVPASVQKLLTAVVALDQLNHDKQLRTRVLRSGDSLYLAGEGDMMLAAEAGDVTTTNGYAGLAELSDQAASRLKLDGTETVRLYVDDSIFIGNDIGPWEENSVSAGWVAPVSAFAVDVARKGEGEYAARYRDPEVEAAKIFAERLKERGITVEGKVSHRTFNSPGVAMSTGNEAVIAEVKSAPIADIVSYFLKTSDNAITEIVGHTIALDRGLPASFAGATTAVVQGLEKLGLNTTGVDLVDCSGLGDTSRVTAQLVNDILNLMVSPEYPHLNTGVINLPVGYLNGTLHDRYELRNGRGLVRAKTGSLTGVTALAGTLVTLDQRQLNFVVIADKTEPGAQWGVRRAVDAFVEKVSECGCN</sequence>
<dbReference type="InterPro" id="IPR012338">
    <property type="entry name" value="Beta-lactam/transpept-like"/>
</dbReference>
<dbReference type="PRINTS" id="PR00922">
    <property type="entry name" value="DADACBPTASE3"/>
</dbReference>
<comment type="similarity">
    <text evidence="1">Belongs to the peptidase S13 family.</text>
</comment>
<evidence type="ECO:0000313" key="4">
    <source>
        <dbReference type="Proteomes" id="UP001597391"/>
    </source>
</evidence>
<dbReference type="PANTHER" id="PTHR30023:SF0">
    <property type="entry name" value="PENICILLIN-SENSITIVE CARBOXYPEPTIDASE A"/>
    <property type="match status" value="1"/>
</dbReference>
<evidence type="ECO:0000256" key="2">
    <source>
        <dbReference type="ARBA" id="ARBA00022801"/>
    </source>
</evidence>
<proteinExistence type="inferred from homology"/>
<evidence type="ECO:0000256" key="1">
    <source>
        <dbReference type="ARBA" id="ARBA00006096"/>
    </source>
</evidence>
<comment type="caution">
    <text evidence="3">The sequence shown here is derived from an EMBL/GenBank/DDBJ whole genome shotgun (WGS) entry which is preliminary data.</text>
</comment>
<keyword evidence="2" id="KW-0378">Hydrolase</keyword>
<dbReference type="RefSeq" id="WP_377467565.1">
    <property type="nucleotide sequence ID" value="NZ_JBHUOP010000006.1"/>
</dbReference>
<dbReference type="PANTHER" id="PTHR30023">
    <property type="entry name" value="D-ALANYL-D-ALANINE CARBOXYPEPTIDASE"/>
    <property type="match status" value="1"/>
</dbReference>
<keyword evidence="3" id="KW-0645">Protease</keyword>
<dbReference type="SUPFAM" id="SSF56601">
    <property type="entry name" value="beta-lactamase/transpeptidase-like"/>
    <property type="match status" value="1"/>
</dbReference>
<name>A0ABW5XIF8_9MICO</name>
<dbReference type="Gene3D" id="3.40.710.10">
    <property type="entry name" value="DD-peptidase/beta-lactamase superfamily"/>
    <property type="match status" value="2"/>
</dbReference>
<keyword evidence="4" id="KW-1185">Reference proteome</keyword>
<accession>A0ABW5XIF8</accession>
<reference evidence="4" key="1">
    <citation type="journal article" date="2019" name="Int. J. Syst. Evol. Microbiol.">
        <title>The Global Catalogue of Microorganisms (GCM) 10K type strain sequencing project: providing services to taxonomists for standard genome sequencing and annotation.</title>
        <authorList>
            <consortium name="The Broad Institute Genomics Platform"/>
            <consortium name="The Broad Institute Genome Sequencing Center for Infectious Disease"/>
            <person name="Wu L."/>
            <person name="Ma J."/>
        </authorList>
    </citation>
    <scope>NUCLEOTIDE SEQUENCE [LARGE SCALE GENOMIC DNA]</scope>
    <source>
        <strain evidence="4">KCTC 33576</strain>
    </source>
</reference>
<evidence type="ECO:0000313" key="3">
    <source>
        <dbReference type="EMBL" id="MFD2841508.1"/>
    </source>
</evidence>
<organism evidence="3 4">
    <name type="scientific">Populibacterium corticicola</name>
    <dbReference type="NCBI Taxonomy" id="1812826"/>
    <lineage>
        <taxon>Bacteria</taxon>
        <taxon>Bacillati</taxon>
        <taxon>Actinomycetota</taxon>
        <taxon>Actinomycetes</taxon>
        <taxon>Micrococcales</taxon>
        <taxon>Jonesiaceae</taxon>
        <taxon>Populibacterium</taxon>
    </lineage>
</organism>
<keyword evidence="3" id="KW-0121">Carboxypeptidase</keyword>
<protein>
    <submittedName>
        <fullName evidence="3">D-alanyl-D-alanine carboxypeptidase/D-alanyl-D-alanine-endopeptidase</fullName>
    </submittedName>
</protein>
<dbReference type="Proteomes" id="UP001597391">
    <property type="component" value="Unassembled WGS sequence"/>
</dbReference>
<dbReference type="InterPro" id="IPR000667">
    <property type="entry name" value="Peptidase_S13"/>
</dbReference>
<dbReference type="EMBL" id="JBHUOP010000006">
    <property type="protein sequence ID" value="MFD2841508.1"/>
    <property type="molecule type" value="Genomic_DNA"/>
</dbReference>
<dbReference type="GO" id="GO:0004180">
    <property type="term" value="F:carboxypeptidase activity"/>
    <property type="evidence" value="ECO:0007669"/>
    <property type="project" value="UniProtKB-KW"/>
</dbReference>
<gene>
    <name evidence="3" type="ORF">ACFSYH_13155</name>
</gene>
<dbReference type="Pfam" id="PF02113">
    <property type="entry name" value="Peptidase_S13"/>
    <property type="match status" value="2"/>
</dbReference>